<dbReference type="HAMAP" id="MF_01609">
    <property type="entry name" value="Glu_cys_ligase_2"/>
    <property type="match status" value="1"/>
</dbReference>
<dbReference type="InterPro" id="IPR011793">
    <property type="entry name" value="YbdK"/>
</dbReference>
<dbReference type="GO" id="GO:0004357">
    <property type="term" value="F:glutamate-cysteine ligase activity"/>
    <property type="evidence" value="ECO:0007669"/>
    <property type="project" value="UniProtKB-EC"/>
</dbReference>
<dbReference type="Pfam" id="PF04107">
    <property type="entry name" value="GCS2"/>
    <property type="match status" value="1"/>
</dbReference>
<evidence type="ECO:0000256" key="1">
    <source>
        <dbReference type="ARBA" id="ARBA00022598"/>
    </source>
</evidence>
<evidence type="ECO:0000313" key="7">
    <source>
        <dbReference type="Proteomes" id="UP000270299"/>
    </source>
</evidence>
<evidence type="ECO:0000313" key="6">
    <source>
        <dbReference type="EMBL" id="RLP73138.1"/>
    </source>
</evidence>
<protein>
    <recommendedName>
        <fullName evidence="5">Putative glutamate--cysteine ligase 2</fullName>
        <ecNumber evidence="5">6.3.2.2</ecNumber>
    </recommendedName>
    <alternativeName>
        <fullName evidence="5">Gamma-glutamylcysteine synthetase 2</fullName>
        <shortName evidence="5">GCS 2</shortName>
        <shortName evidence="5">Gamma-GCS 2</shortName>
    </alternativeName>
</protein>
<dbReference type="OrthoDB" id="9769628at2"/>
<dbReference type="Proteomes" id="UP000270299">
    <property type="component" value="Unassembled WGS sequence"/>
</dbReference>
<dbReference type="SUPFAM" id="SSF55931">
    <property type="entry name" value="Glutamine synthetase/guanido kinase"/>
    <property type="match status" value="1"/>
</dbReference>
<dbReference type="NCBIfam" id="TIGR02050">
    <property type="entry name" value="gshA_cyan_rel"/>
    <property type="match status" value="1"/>
</dbReference>
<dbReference type="NCBIfam" id="NF010041">
    <property type="entry name" value="PRK13517.1-1"/>
    <property type="match status" value="1"/>
</dbReference>
<gene>
    <name evidence="6" type="ORF">D9V29_03815</name>
</gene>
<comment type="catalytic activity">
    <reaction evidence="4 5">
        <text>L-cysteine + L-glutamate + ATP = gamma-L-glutamyl-L-cysteine + ADP + phosphate + H(+)</text>
        <dbReference type="Rhea" id="RHEA:13285"/>
        <dbReference type="ChEBI" id="CHEBI:15378"/>
        <dbReference type="ChEBI" id="CHEBI:29985"/>
        <dbReference type="ChEBI" id="CHEBI:30616"/>
        <dbReference type="ChEBI" id="CHEBI:35235"/>
        <dbReference type="ChEBI" id="CHEBI:43474"/>
        <dbReference type="ChEBI" id="CHEBI:58173"/>
        <dbReference type="ChEBI" id="CHEBI:456216"/>
        <dbReference type="EC" id="6.3.2.2"/>
    </reaction>
</comment>
<dbReference type="AlphaFoldDB" id="A0A3L6ZZH6"/>
<comment type="similarity">
    <text evidence="5">Belongs to the glutamate--cysteine ligase type 2 family. YbdK subfamily.</text>
</comment>
<dbReference type="GO" id="GO:0042398">
    <property type="term" value="P:modified amino acid biosynthetic process"/>
    <property type="evidence" value="ECO:0007669"/>
    <property type="project" value="InterPro"/>
</dbReference>
<reference evidence="6 7" key="1">
    <citation type="submission" date="2018-10" db="EMBL/GenBank/DDBJ databases">
        <authorList>
            <person name="Li J."/>
        </authorList>
    </citation>
    <scope>NUCLEOTIDE SEQUENCE [LARGE SCALE GENOMIC DNA]</scope>
    <source>
        <strain evidence="6 7">CCTCC AB209002</strain>
    </source>
</reference>
<dbReference type="InterPro" id="IPR006336">
    <property type="entry name" value="GCS2"/>
</dbReference>
<dbReference type="PANTHER" id="PTHR36510:SF1">
    <property type="entry name" value="GLUTAMATE--CYSTEINE LIGASE 2-RELATED"/>
    <property type="match status" value="1"/>
</dbReference>
<dbReference type="RefSeq" id="WP_121671993.1">
    <property type="nucleotide sequence ID" value="NZ_BMXM01000003.1"/>
</dbReference>
<keyword evidence="2 5" id="KW-0547">Nucleotide-binding</keyword>
<dbReference type="PANTHER" id="PTHR36510">
    <property type="entry name" value="GLUTAMATE--CYSTEINE LIGASE 2-RELATED"/>
    <property type="match status" value="1"/>
</dbReference>
<name>A0A3L6ZZH6_9MICO</name>
<dbReference type="EC" id="6.3.2.2" evidence="5"/>
<evidence type="ECO:0000256" key="3">
    <source>
        <dbReference type="ARBA" id="ARBA00022840"/>
    </source>
</evidence>
<keyword evidence="3 5" id="KW-0067">ATP-binding</keyword>
<sequence length="372" mass="39666">MRTVGVEEELLLVDPKSGGARSAASRILKITGGTPVEPPGTHLGGTIEHEVQQQMLETNTAPHADLGELEDDIRDCRRRADLAARGAGVRVIASATSPLPVAPRLFHDPRYERLFDAFGITASEQMTCALHVHVAVESDEEGVAVIDRIRCWLPILVALSANSPFWQGADTRYASYRSQAMLRWPTAGPTELFGSAENYHAAVAAMLDSGVMIDRGMVYFDARLSHHVPTVEIRVADVCADAADTVLIAALARALVETAATEWRDGDAALQVPAAMLRLATWQAGRFGVGGNLLDPSTLTPRPAADVLRDLVGHVRPVLAANGDEALVESGVRAVLTRGNGAVRQRAVFARTGQLADVVADLARVTAGQDAL</sequence>
<evidence type="ECO:0000256" key="2">
    <source>
        <dbReference type="ARBA" id="ARBA00022741"/>
    </source>
</evidence>
<evidence type="ECO:0000256" key="4">
    <source>
        <dbReference type="ARBA" id="ARBA00048819"/>
    </source>
</evidence>
<dbReference type="EMBL" id="RCUV01000003">
    <property type="protein sequence ID" value="RLP73138.1"/>
    <property type="molecule type" value="Genomic_DNA"/>
</dbReference>
<comment type="caution">
    <text evidence="6">The sequence shown here is derived from an EMBL/GenBank/DDBJ whole genome shotgun (WGS) entry which is preliminary data.</text>
</comment>
<dbReference type="InterPro" id="IPR014746">
    <property type="entry name" value="Gln_synth/guanido_kin_cat_dom"/>
</dbReference>
<dbReference type="InterPro" id="IPR050141">
    <property type="entry name" value="GCL_type2/YbdK_subfam"/>
</dbReference>
<dbReference type="GO" id="GO:0005524">
    <property type="term" value="F:ATP binding"/>
    <property type="evidence" value="ECO:0007669"/>
    <property type="project" value="UniProtKB-KW"/>
</dbReference>
<evidence type="ECO:0000256" key="5">
    <source>
        <dbReference type="HAMAP-Rule" id="MF_01609"/>
    </source>
</evidence>
<comment type="function">
    <text evidence="5">ATP-dependent carboxylate-amine ligase which exhibits weak glutamate--cysteine ligase activity.</text>
</comment>
<dbReference type="Gene3D" id="3.30.590.20">
    <property type="match status" value="1"/>
</dbReference>
<proteinExistence type="inferred from homology"/>
<keyword evidence="1 5" id="KW-0436">Ligase</keyword>
<accession>A0A3L6ZZH6</accession>
<keyword evidence="7" id="KW-1185">Reference proteome</keyword>
<organism evidence="6 7">
    <name type="scientific">Mycetocola manganoxydans</name>
    <dbReference type="NCBI Taxonomy" id="699879"/>
    <lineage>
        <taxon>Bacteria</taxon>
        <taxon>Bacillati</taxon>
        <taxon>Actinomycetota</taxon>
        <taxon>Actinomycetes</taxon>
        <taxon>Micrococcales</taxon>
        <taxon>Microbacteriaceae</taxon>
        <taxon>Mycetocola</taxon>
    </lineage>
</organism>